<proteinExistence type="predicted"/>
<feature type="compositionally biased region" description="Polar residues" evidence="2">
    <location>
        <begin position="623"/>
        <end position="636"/>
    </location>
</feature>
<accession>A0A2B4S679</accession>
<organism evidence="3 4">
    <name type="scientific">Stylophora pistillata</name>
    <name type="common">Smooth cauliflower coral</name>
    <dbReference type="NCBI Taxonomy" id="50429"/>
    <lineage>
        <taxon>Eukaryota</taxon>
        <taxon>Metazoa</taxon>
        <taxon>Cnidaria</taxon>
        <taxon>Anthozoa</taxon>
        <taxon>Hexacorallia</taxon>
        <taxon>Scleractinia</taxon>
        <taxon>Astrocoeniina</taxon>
        <taxon>Pocilloporidae</taxon>
        <taxon>Stylophora</taxon>
    </lineage>
</organism>
<dbReference type="EMBL" id="LSMT01000190">
    <property type="protein sequence ID" value="PFX23995.1"/>
    <property type="molecule type" value="Genomic_DNA"/>
</dbReference>
<feature type="compositionally biased region" description="Basic and acidic residues" evidence="2">
    <location>
        <begin position="419"/>
        <end position="435"/>
    </location>
</feature>
<feature type="compositionally biased region" description="Polar residues" evidence="2">
    <location>
        <begin position="765"/>
        <end position="789"/>
    </location>
</feature>
<comment type="caution">
    <text evidence="3">The sequence shown here is derived from an EMBL/GenBank/DDBJ whole genome shotgun (WGS) entry which is preliminary data.</text>
</comment>
<gene>
    <name evidence="3" type="ORF">AWC38_SpisGene11437</name>
</gene>
<dbReference type="STRING" id="50429.A0A2B4S679"/>
<sequence length="917" mass="104904">MINGLPRESLVLDKVAKPKRVVSAFHQTSLPSSTVNQKNTDLFVRSDDTGENSNGVESSGTPVVPRKDRLVQEIENSLAEIEDHYSNTSKLEEERSVVEMERNSLVKDIEETIAEIKNHVLNSSDVTFEKDALQDECDGLRDQVDHLKTLLDNSVGLENSDASDNSSHELMQQNLALKADIEKLTLENEQLKGLGQNTNMADNTSNLLTRELELLHDENANLQKLLQMAEESEDNIAKELINANSQKAEMQKLSESLKKENKQLKSLKEQLELDREELEEEVDCLQKRLSKTGNQNGNVVLLKESKEDLADAERKCTLLEKEKSVLTKKVDQLEKEIQQLKEQREKMSENVSPKPTQNVLQLKSALEKLNKETSTLHESLEKAEEEITSLKEDLEKEREEKDKWKTSASEKGKKQKSKKVQEGEVSKTNDDHSSEVEAFKKEIYNLKSECECLSETVAKTANEKRQMVKEMEALNEEKTKHESKLVELKGIIEKLTQIQTEKEELERAHSNLRNLHQELVQRLEIANKNNTEKDEILQRTSSEKQSVEKLCKEHKDTIEKLKNDQARSNKDLLSKDDEVKLMKRNLDEKIRELSASCEEEKKEKLKLHEEIQEMSARLKSSEGELNSVRQSQASKGSELQNLRFMVDEIRKELRLTQQNLREAEEARLLAEEKAEFAEKAKEDLEKSNAVFNDMAMEKSLELSRMKRTLEKKVEKLTKENNELQKKLGLDIPNSTKSQSPPRLSPVTVQMQKIPSLDVNLEHLSKPSQRQLNNGMQRQSLDQSTSSRQRAVNGPVSDKRLRRSSLDSDSAVDYQNQRNYEDDFVKPLHNVGVVNSVSSDYKVVASEAPSVHPKQQFTSSVVHVLSSPGGNQNSTAAREDSGFRRASYGNHWRDSERSREERRVEDQKMEEKERDDDP</sequence>
<feature type="compositionally biased region" description="Basic and acidic residues" evidence="2">
    <location>
        <begin position="890"/>
        <end position="911"/>
    </location>
</feature>
<feature type="region of interest" description="Disordered" evidence="2">
    <location>
        <begin position="44"/>
        <end position="63"/>
    </location>
</feature>
<evidence type="ECO:0000256" key="2">
    <source>
        <dbReference type="SAM" id="MobiDB-lite"/>
    </source>
</evidence>
<evidence type="ECO:0000256" key="1">
    <source>
        <dbReference type="SAM" id="Coils"/>
    </source>
</evidence>
<dbReference type="AlphaFoldDB" id="A0A2B4S679"/>
<dbReference type="Proteomes" id="UP000225706">
    <property type="component" value="Unassembled WGS sequence"/>
</dbReference>
<feature type="compositionally biased region" description="Polar residues" evidence="2">
    <location>
        <begin position="732"/>
        <end position="752"/>
    </location>
</feature>
<feature type="coiled-coil region" evidence="1">
    <location>
        <begin position="67"/>
        <end position="94"/>
    </location>
</feature>
<feature type="region of interest" description="Disordered" evidence="2">
    <location>
        <begin position="863"/>
        <end position="917"/>
    </location>
</feature>
<name>A0A2B4S679_STYPI</name>
<feature type="region of interest" description="Disordered" evidence="2">
    <location>
        <begin position="716"/>
        <end position="820"/>
    </location>
</feature>
<dbReference type="Gene3D" id="1.10.287.1490">
    <property type="match status" value="1"/>
</dbReference>
<evidence type="ECO:0000313" key="3">
    <source>
        <dbReference type="EMBL" id="PFX23995.1"/>
    </source>
</evidence>
<feature type="region of interest" description="Disordered" evidence="2">
    <location>
        <begin position="617"/>
        <end position="636"/>
    </location>
</feature>
<feature type="compositionally biased region" description="Basic and acidic residues" evidence="2">
    <location>
        <begin position="372"/>
        <end position="382"/>
    </location>
</feature>
<feature type="compositionally biased region" description="Polar residues" evidence="2">
    <location>
        <begin position="51"/>
        <end position="61"/>
    </location>
</feature>
<feature type="compositionally biased region" description="Basic and acidic residues" evidence="2">
    <location>
        <begin position="716"/>
        <end position="728"/>
    </location>
</feature>
<protein>
    <submittedName>
        <fullName evidence="3">Uncharacterized protein</fullName>
    </submittedName>
</protein>
<dbReference type="OrthoDB" id="6022618at2759"/>
<keyword evidence="4" id="KW-1185">Reference proteome</keyword>
<feature type="compositionally biased region" description="Basic and acidic residues" evidence="2">
    <location>
        <begin position="388"/>
        <end position="412"/>
    </location>
</feature>
<keyword evidence="1" id="KW-0175">Coiled coil</keyword>
<evidence type="ECO:0000313" key="4">
    <source>
        <dbReference type="Proteomes" id="UP000225706"/>
    </source>
</evidence>
<reference evidence="4" key="1">
    <citation type="journal article" date="2017" name="bioRxiv">
        <title>Comparative analysis of the genomes of Stylophora pistillata and Acropora digitifera provides evidence for extensive differences between species of corals.</title>
        <authorList>
            <person name="Voolstra C.R."/>
            <person name="Li Y."/>
            <person name="Liew Y.J."/>
            <person name="Baumgarten S."/>
            <person name="Zoccola D."/>
            <person name="Flot J.-F."/>
            <person name="Tambutte S."/>
            <person name="Allemand D."/>
            <person name="Aranda M."/>
        </authorList>
    </citation>
    <scope>NUCLEOTIDE SEQUENCE [LARGE SCALE GENOMIC DNA]</scope>
</reference>
<feature type="region of interest" description="Disordered" evidence="2">
    <location>
        <begin position="372"/>
        <end position="435"/>
    </location>
</feature>